<gene>
    <name evidence="1" type="ORF">PsYK624_069670</name>
</gene>
<keyword evidence="2" id="KW-1185">Reference proteome</keyword>
<dbReference type="AlphaFoldDB" id="A0A9P3LDW7"/>
<accession>A0A9P3LDW7</accession>
<sequence length="109" mass="12276">MSSGGGFSQPSSLAQIRPEAQALHTLCPGAVLPWPHDAVFAAFSLQPFQNQATFRLASLEVDQTTSMVTIRIQSYRCSHYWRTLLHVKNARISLHRVRSKRFPSFLLHA</sequence>
<reference evidence="1 2" key="1">
    <citation type="submission" date="2021-08" db="EMBL/GenBank/DDBJ databases">
        <title>Draft Genome Sequence of Phanerochaete sordida strain YK-624.</title>
        <authorList>
            <person name="Mori T."/>
            <person name="Dohra H."/>
            <person name="Suzuki T."/>
            <person name="Kawagishi H."/>
            <person name="Hirai H."/>
        </authorList>
    </citation>
    <scope>NUCLEOTIDE SEQUENCE [LARGE SCALE GENOMIC DNA]</scope>
    <source>
        <strain evidence="1 2">YK-624</strain>
    </source>
</reference>
<protein>
    <submittedName>
        <fullName evidence="1">Uncharacterized protein</fullName>
    </submittedName>
</protein>
<evidence type="ECO:0000313" key="2">
    <source>
        <dbReference type="Proteomes" id="UP000703269"/>
    </source>
</evidence>
<dbReference type="EMBL" id="BPQB01000018">
    <property type="protein sequence ID" value="GJE90823.1"/>
    <property type="molecule type" value="Genomic_DNA"/>
</dbReference>
<comment type="caution">
    <text evidence="1">The sequence shown here is derived from an EMBL/GenBank/DDBJ whole genome shotgun (WGS) entry which is preliminary data.</text>
</comment>
<dbReference type="Proteomes" id="UP000703269">
    <property type="component" value="Unassembled WGS sequence"/>
</dbReference>
<organism evidence="1 2">
    <name type="scientific">Phanerochaete sordida</name>
    <dbReference type="NCBI Taxonomy" id="48140"/>
    <lineage>
        <taxon>Eukaryota</taxon>
        <taxon>Fungi</taxon>
        <taxon>Dikarya</taxon>
        <taxon>Basidiomycota</taxon>
        <taxon>Agaricomycotina</taxon>
        <taxon>Agaricomycetes</taxon>
        <taxon>Polyporales</taxon>
        <taxon>Phanerochaetaceae</taxon>
        <taxon>Phanerochaete</taxon>
    </lineage>
</organism>
<evidence type="ECO:0000313" key="1">
    <source>
        <dbReference type="EMBL" id="GJE90823.1"/>
    </source>
</evidence>
<proteinExistence type="predicted"/>
<name>A0A9P3LDW7_9APHY</name>